<gene>
    <name evidence="2" type="ORF">TRITD_4Av1G050000</name>
</gene>
<keyword evidence="3" id="KW-1185">Reference proteome</keyword>
<dbReference type="EMBL" id="LT934117">
    <property type="protein sequence ID" value="VAH89714.1"/>
    <property type="molecule type" value="Genomic_DNA"/>
</dbReference>
<reference evidence="2 3" key="1">
    <citation type="submission" date="2017-09" db="EMBL/GenBank/DDBJ databases">
        <authorList>
            <consortium name="International Durum Wheat Genome Sequencing Consortium (IDWGSC)"/>
            <person name="Milanesi L."/>
        </authorList>
    </citation>
    <scope>NUCLEOTIDE SEQUENCE [LARGE SCALE GENOMIC DNA]</scope>
    <source>
        <strain evidence="3">cv. Svevo</strain>
    </source>
</reference>
<evidence type="ECO:0000256" key="1">
    <source>
        <dbReference type="SAM" id="MobiDB-lite"/>
    </source>
</evidence>
<dbReference type="OMA" id="WWNEAGR"/>
<name>A0A9R0S7G9_TRITD</name>
<evidence type="ECO:0000313" key="3">
    <source>
        <dbReference type="Proteomes" id="UP000324705"/>
    </source>
</evidence>
<dbReference type="Proteomes" id="UP000324705">
    <property type="component" value="Chromosome 4A"/>
</dbReference>
<dbReference type="AlphaFoldDB" id="A0A9R0S7G9"/>
<proteinExistence type="predicted"/>
<sequence>MGIHGDVWRLAWGREVGAPASSRRGEWWNEAGRELGNGGGGRAQEWLRWRTSSGTAARASTGAGDAWRCVDPGGGVGEKLAVRGAPTMTFIPARRSFRSSRVSWGWKGSREKKGEEKRGEPVPEPAVEGMENLVR</sequence>
<dbReference type="Gramene" id="TRITD4Av1G050000.1">
    <property type="protein sequence ID" value="TRITD4Av1G050000.1"/>
    <property type="gene ID" value="TRITD4Av1G050000"/>
</dbReference>
<feature type="region of interest" description="Disordered" evidence="1">
    <location>
        <begin position="102"/>
        <end position="135"/>
    </location>
</feature>
<evidence type="ECO:0000313" key="2">
    <source>
        <dbReference type="EMBL" id="VAH89714.1"/>
    </source>
</evidence>
<feature type="compositionally biased region" description="Basic and acidic residues" evidence="1">
    <location>
        <begin position="108"/>
        <end position="121"/>
    </location>
</feature>
<organism evidence="2 3">
    <name type="scientific">Triticum turgidum subsp. durum</name>
    <name type="common">Durum wheat</name>
    <name type="synonym">Triticum durum</name>
    <dbReference type="NCBI Taxonomy" id="4567"/>
    <lineage>
        <taxon>Eukaryota</taxon>
        <taxon>Viridiplantae</taxon>
        <taxon>Streptophyta</taxon>
        <taxon>Embryophyta</taxon>
        <taxon>Tracheophyta</taxon>
        <taxon>Spermatophyta</taxon>
        <taxon>Magnoliopsida</taxon>
        <taxon>Liliopsida</taxon>
        <taxon>Poales</taxon>
        <taxon>Poaceae</taxon>
        <taxon>BOP clade</taxon>
        <taxon>Pooideae</taxon>
        <taxon>Triticodae</taxon>
        <taxon>Triticeae</taxon>
        <taxon>Triticinae</taxon>
        <taxon>Triticum</taxon>
    </lineage>
</organism>
<protein>
    <submittedName>
        <fullName evidence="2">Uncharacterized protein</fullName>
    </submittedName>
</protein>
<accession>A0A9R0S7G9</accession>